<dbReference type="Gene3D" id="3.40.50.10540">
    <property type="entry name" value="Crotonobetainyl-coa:carnitine coa-transferase, domain 1"/>
    <property type="match status" value="1"/>
</dbReference>
<reference evidence="2 3" key="1">
    <citation type="submission" date="2024-09" db="EMBL/GenBank/DDBJ databases">
        <authorList>
            <person name="Sun Q."/>
            <person name="Mori K."/>
        </authorList>
    </citation>
    <scope>NUCLEOTIDE SEQUENCE [LARGE SCALE GENOMIC DNA]</scope>
    <source>
        <strain evidence="2 3">TBRC 5777</strain>
    </source>
</reference>
<dbReference type="PANTHER" id="PTHR48207">
    <property type="entry name" value="SUCCINATE--HYDROXYMETHYLGLUTARATE COA-TRANSFERASE"/>
    <property type="match status" value="1"/>
</dbReference>
<gene>
    <name evidence="2" type="ORF">ACFFGY_21190</name>
</gene>
<sequence>MAAPLEGIRVLDLSRILAGPWASQTLADLGAEVIKVERPGAGDDTRGWGPPYHEGEGGASASAYFLAANRGKRSVAVEFASPEGQAIIRRLAGECDILLENYKVDGLRKYGLDYESLRAVNPRLIYCSITGFGQTGPYRARSGYDFLLQAMGGLMSVTGDPEGEPMKVGVAITDLLTGLYAVTAVLAALHERARSGEGQWIDLALFDVQVATLANQASSFLVSGREPRRLGNAHPSIVPYQSFPTADGDMVVAVGNDEQYRRLVTAGGRAELGVDERFRTNADRVRNRALLVPLLTEMLRERPTAEWLRILEPLGVPCGPVNGLAAAFADPQVQARSMVRALEHPLLGKVPSVASPLRFSRTPLQQDRAPPLLGENTEEVLRNVLDASEAELRAWQESGAIRVPRAGEQGPD</sequence>
<evidence type="ECO:0000256" key="1">
    <source>
        <dbReference type="ARBA" id="ARBA00022679"/>
    </source>
</evidence>
<evidence type="ECO:0000313" key="3">
    <source>
        <dbReference type="Proteomes" id="UP001589865"/>
    </source>
</evidence>
<name>A0ABV6JYF3_9PROT</name>
<dbReference type="Pfam" id="PF02515">
    <property type="entry name" value="CoA_transf_3"/>
    <property type="match status" value="1"/>
</dbReference>
<dbReference type="GO" id="GO:0016740">
    <property type="term" value="F:transferase activity"/>
    <property type="evidence" value="ECO:0007669"/>
    <property type="project" value="UniProtKB-KW"/>
</dbReference>
<dbReference type="PANTHER" id="PTHR48207:SF3">
    <property type="entry name" value="SUCCINATE--HYDROXYMETHYLGLUTARATE COA-TRANSFERASE"/>
    <property type="match status" value="1"/>
</dbReference>
<protein>
    <submittedName>
        <fullName evidence="2">CaiB/BaiF CoA transferase family protein</fullName>
    </submittedName>
</protein>
<dbReference type="SUPFAM" id="SSF89796">
    <property type="entry name" value="CoA-transferase family III (CaiB/BaiF)"/>
    <property type="match status" value="1"/>
</dbReference>
<dbReference type="RefSeq" id="WP_377046526.1">
    <property type="nucleotide sequence ID" value="NZ_JBHLUN010000017.1"/>
</dbReference>
<dbReference type="InterPro" id="IPR003673">
    <property type="entry name" value="CoA-Trfase_fam_III"/>
</dbReference>
<keyword evidence="3" id="KW-1185">Reference proteome</keyword>
<evidence type="ECO:0000313" key="2">
    <source>
        <dbReference type="EMBL" id="MFC0410771.1"/>
    </source>
</evidence>
<organism evidence="2 3">
    <name type="scientific">Roseomonas elaeocarpi</name>
    <dbReference type="NCBI Taxonomy" id="907779"/>
    <lineage>
        <taxon>Bacteria</taxon>
        <taxon>Pseudomonadati</taxon>
        <taxon>Pseudomonadota</taxon>
        <taxon>Alphaproteobacteria</taxon>
        <taxon>Acetobacterales</taxon>
        <taxon>Roseomonadaceae</taxon>
        <taxon>Roseomonas</taxon>
    </lineage>
</organism>
<proteinExistence type="predicted"/>
<keyword evidence="1 2" id="KW-0808">Transferase</keyword>
<dbReference type="Gene3D" id="3.30.1540.10">
    <property type="entry name" value="formyl-coa transferase, domain 3"/>
    <property type="match status" value="1"/>
</dbReference>
<accession>A0ABV6JYF3</accession>
<dbReference type="EMBL" id="JBHLUN010000017">
    <property type="protein sequence ID" value="MFC0410771.1"/>
    <property type="molecule type" value="Genomic_DNA"/>
</dbReference>
<dbReference type="InterPro" id="IPR044855">
    <property type="entry name" value="CoA-Trfase_III_dom3_sf"/>
</dbReference>
<dbReference type="InterPro" id="IPR023606">
    <property type="entry name" value="CoA-Trfase_III_dom_1_sf"/>
</dbReference>
<dbReference type="InterPro" id="IPR050483">
    <property type="entry name" value="CoA-transferase_III_domain"/>
</dbReference>
<dbReference type="Proteomes" id="UP001589865">
    <property type="component" value="Unassembled WGS sequence"/>
</dbReference>
<comment type="caution">
    <text evidence="2">The sequence shown here is derived from an EMBL/GenBank/DDBJ whole genome shotgun (WGS) entry which is preliminary data.</text>
</comment>